<evidence type="ECO:0000313" key="2">
    <source>
        <dbReference type="Proteomes" id="UP000008281"/>
    </source>
</evidence>
<organism evidence="2">
    <name type="scientific">Caenorhabditis remanei</name>
    <name type="common">Caenorhabditis vulgaris</name>
    <dbReference type="NCBI Taxonomy" id="31234"/>
    <lineage>
        <taxon>Eukaryota</taxon>
        <taxon>Metazoa</taxon>
        <taxon>Ecdysozoa</taxon>
        <taxon>Nematoda</taxon>
        <taxon>Chromadorea</taxon>
        <taxon>Rhabditida</taxon>
        <taxon>Rhabditina</taxon>
        <taxon>Rhabditomorpha</taxon>
        <taxon>Rhabditoidea</taxon>
        <taxon>Rhabditidae</taxon>
        <taxon>Peloderinae</taxon>
        <taxon>Caenorhabditis</taxon>
    </lineage>
</organism>
<evidence type="ECO:0000313" key="1">
    <source>
        <dbReference type="EMBL" id="EFP08246.1"/>
    </source>
</evidence>
<dbReference type="HOGENOM" id="CLU_1125435_0_0_1"/>
<name>E3MS64_CAERE</name>
<dbReference type="EMBL" id="DS268472">
    <property type="protein sequence ID" value="EFP08246.1"/>
    <property type="molecule type" value="Genomic_DNA"/>
</dbReference>
<sequence>MENYEANGVEVFNDESIAGYFGEQFKWNLIYGIPYITVLSLISWKGLGSFHLNRTAFVFFKTSGAFFLVVFYISAYLTLYYKELGVKKVLATVAIVSCHLFFMFSGITIQSSAYYRIGFNDSAELGRNRYIFLSIILGVAELFTLFFRPEIYVFVDPDRNAVANRIAGGCLVVFHAFAFLMISTAWLCFRAPYFVIRRNNFEIGRLIYQDRMWKEVLLDMDYLTLTQRDELIKSLDVACFPMSDIVI</sequence>
<dbReference type="Proteomes" id="UP000008281">
    <property type="component" value="Unassembled WGS sequence"/>
</dbReference>
<dbReference type="RefSeq" id="XP_003100949.2">
    <property type="nucleotide sequence ID" value="XM_003100901.2"/>
</dbReference>
<protein>
    <submittedName>
        <fullName evidence="1">Uncharacterized protein</fullName>
    </submittedName>
</protein>
<dbReference type="CTD" id="9818853"/>
<dbReference type="GeneID" id="9818853"/>
<dbReference type="KEGG" id="crq:GCK72_013704"/>
<reference evidence="1" key="1">
    <citation type="submission" date="2007-07" db="EMBL/GenBank/DDBJ databases">
        <title>PCAP assembly of the Caenorhabditis remanei genome.</title>
        <authorList>
            <consortium name="The Caenorhabditis remanei Sequencing Consortium"/>
            <person name="Wilson R.K."/>
        </authorList>
    </citation>
    <scope>NUCLEOTIDE SEQUENCE [LARGE SCALE GENOMIC DNA]</scope>
    <source>
        <strain evidence="1">PB4641</strain>
    </source>
</reference>
<accession>E3MS64</accession>
<proteinExistence type="predicted"/>
<keyword evidence="2" id="KW-1185">Reference proteome</keyword>
<gene>
    <name evidence="1" type="ORF">CRE_16820</name>
</gene>
<dbReference type="AlphaFoldDB" id="E3MS64"/>